<dbReference type="EMBL" id="REGN01004944">
    <property type="protein sequence ID" value="RNA15440.1"/>
    <property type="molecule type" value="Genomic_DNA"/>
</dbReference>
<feature type="compositionally biased region" description="Basic and acidic residues" evidence="1">
    <location>
        <begin position="659"/>
        <end position="674"/>
    </location>
</feature>
<evidence type="ECO:0000256" key="1">
    <source>
        <dbReference type="SAM" id="MobiDB-lite"/>
    </source>
</evidence>
<reference evidence="2 3" key="1">
    <citation type="journal article" date="2018" name="Sci. Rep.">
        <title>Genomic signatures of local adaptation to the degree of environmental predictability in rotifers.</title>
        <authorList>
            <person name="Franch-Gras L."/>
            <person name="Hahn C."/>
            <person name="Garcia-Roger E.M."/>
            <person name="Carmona M.J."/>
            <person name="Serra M."/>
            <person name="Gomez A."/>
        </authorList>
    </citation>
    <scope>NUCLEOTIDE SEQUENCE [LARGE SCALE GENOMIC DNA]</scope>
    <source>
        <strain evidence="2">HYR1</strain>
    </source>
</reference>
<dbReference type="AlphaFoldDB" id="A0A3M7QVP6"/>
<accession>A0A3M7QVP6</accession>
<organism evidence="2 3">
    <name type="scientific">Brachionus plicatilis</name>
    <name type="common">Marine rotifer</name>
    <name type="synonym">Brachionus muelleri</name>
    <dbReference type="NCBI Taxonomy" id="10195"/>
    <lineage>
        <taxon>Eukaryota</taxon>
        <taxon>Metazoa</taxon>
        <taxon>Spiralia</taxon>
        <taxon>Gnathifera</taxon>
        <taxon>Rotifera</taxon>
        <taxon>Eurotatoria</taxon>
        <taxon>Monogononta</taxon>
        <taxon>Pseudotrocha</taxon>
        <taxon>Ploima</taxon>
        <taxon>Brachionidae</taxon>
        <taxon>Brachionus</taxon>
    </lineage>
</organism>
<sequence length="1165" mass="135538">MSELNTNDLLHLFDKHLKAGDNFLPLKAFLQFIEKPEGDLNGFHALSTAKIPNLPRNPEPEKSQNIASTTKLIQKNPQTDEPILAHILYKVIITVDYWPQSSSLDFIEKSLCVIFDKISHEFDQFYSNCVNTEPQIYVTVLLWNSSPNSPSQNQHPFSTIIHSKRLLKTNLSQMAAFIFDKVIENKSMILESFKKSRAELRINTSIDEEIYSKPKTKSPYEEFLRILTKIFNFFEINPITATSLVLAHHVHITDGFIYANDMVRCLEKISKSAISFSFVYAGTSSHEPESNILSSFGHMVNCTFMQNLAHMTNGFCYYLNENLEISEIVPRGFFYFFNLKFLDLQLKESKWRRKKRCSDDLTDLRHILAKDSVLGQVDEYELPKDLDLMQFIRIRAQEGFFLADLTRQFDESESALINIYLKKVFTQTVSVVYKIKSALGTKCTLQLWIAWDSVQFKAKHQNVDSLRKLKQFFNQISASMQKYQFELTASMREAPEILSKYKEPLYKLSNETMNEDHYQKNTFSLQNLNFELNNRTIKNHEVDYYNEFAHSWSYLSFFKLHPKALSRYFAIHSIKMLLHHDRPVPDINSCIFDLKTRSSLDSFNPNYIPNSVFQSTKAINELRSLLTTWCDIMLVENCIFLKFFHSSMHYLRPGETLEDSHESESADDSKEKLSDTNNSVNSNNLASKNSFVICIVSDQYAPFVSLQFLFHSNIYFIDRMRILESFKDMLRSLNFKKDKEVNLKENSAKKLEQISLLQKTHFYDAFKFILFDEIQNNSDPKLNQSSKLVYFMLIKKFKWTLENNFSAQTAQNLKETLIDTFIRMRMKEGFRCLFQCSKFVAFTLQLTMLDSTDSQNSRYKSGSAQTCTFIYVIRFHKNDNSNLLNVAVPAQIEAVPSTEIYFVTEIYAEAIDGVYQERARKKDRIDYFKNLTNNEILNMIYLQDYKCFSILQSSSALFLSKNNLYENLNGLISKSELTKAAKIEDSELKEMLDKILDFEDKFYDCIRLVPDLNVILCKHLLKELGKKSTLVNPVSQCLLNRVNYQTKSHGRKDTQNQLSGNLTSDSEGLPIKKKNVPISLYEQLRPVLSSIDVSRYSLNQVDFKFSLKGILIESSLFVCVYDDIPFNLFNSNSDDGFKKIQQYFFHNVDETFRKIDDSKDNTLFQ</sequence>
<gene>
    <name evidence="2" type="ORF">BpHYR1_032625</name>
</gene>
<keyword evidence="3" id="KW-1185">Reference proteome</keyword>
<protein>
    <submittedName>
        <fullName evidence="2">Uncharacterized protein</fullName>
    </submittedName>
</protein>
<proteinExistence type="predicted"/>
<evidence type="ECO:0000313" key="2">
    <source>
        <dbReference type="EMBL" id="RNA15440.1"/>
    </source>
</evidence>
<feature type="region of interest" description="Disordered" evidence="1">
    <location>
        <begin position="659"/>
        <end position="679"/>
    </location>
</feature>
<evidence type="ECO:0000313" key="3">
    <source>
        <dbReference type="Proteomes" id="UP000276133"/>
    </source>
</evidence>
<comment type="caution">
    <text evidence="2">The sequence shown here is derived from an EMBL/GenBank/DDBJ whole genome shotgun (WGS) entry which is preliminary data.</text>
</comment>
<feature type="non-terminal residue" evidence="2">
    <location>
        <position position="1165"/>
    </location>
</feature>
<name>A0A3M7QVP6_BRAPC</name>
<dbReference type="Proteomes" id="UP000276133">
    <property type="component" value="Unassembled WGS sequence"/>
</dbReference>